<keyword evidence="4" id="KW-0677">Repeat</keyword>
<feature type="compositionally biased region" description="Gly residues" evidence="9">
    <location>
        <begin position="1177"/>
        <end position="1195"/>
    </location>
</feature>
<evidence type="ECO:0000256" key="4">
    <source>
        <dbReference type="ARBA" id="ARBA00022737"/>
    </source>
</evidence>
<feature type="compositionally biased region" description="Basic residues" evidence="9">
    <location>
        <begin position="881"/>
        <end position="892"/>
    </location>
</feature>
<dbReference type="Pfam" id="PF12114">
    <property type="entry name" value="Period_C"/>
    <property type="match status" value="1"/>
</dbReference>
<dbReference type="RefSeq" id="XP_030636587.1">
    <property type="nucleotide sequence ID" value="XM_030780727.1"/>
</dbReference>
<feature type="compositionally biased region" description="Basic and acidic residues" evidence="9">
    <location>
        <begin position="1392"/>
        <end position="1403"/>
    </location>
</feature>
<name>A0A6J2VWZ6_CHACN</name>
<dbReference type="OrthoDB" id="7788983at2759"/>
<reference evidence="12" key="1">
    <citation type="submission" date="2025-08" db="UniProtKB">
        <authorList>
            <consortium name="RefSeq"/>
        </authorList>
    </citation>
    <scope>IDENTIFICATION</scope>
</reference>
<keyword evidence="11" id="KW-1185">Reference proteome</keyword>
<keyword evidence="8" id="KW-0539">Nucleus</keyword>
<dbReference type="FunFam" id="3.30.450.20:FF:000004">
    <property type="entry name" value="Period circadian protein homolog 3"/>
    <property type="match status" value="1"/>
</dbReference>
<dbReference type="GO" id="GO:0032922">
    <property type="term" value="P:circadian regulation of gene expression"/>
    <property type="evidence" value="ECO:0007669"/>
    <property type="project" value="TreeGrafter"/>
</dbReference>
<dbReference type="GeneID" id="115817429"/>
<evidence type="ECO:0000256" key="2">
    <source>
        <dbReference type="ARBA" id="ARBA00004496"/>
    </source>
</evidence>
<feature type="region of interest" description="Disordered" evidence="9">
    <location>
        <begin position="1357"/>
        <end position="1424"/>
    </location>
</feature>
<dbReference type="Pfam" id="PF08447">
    <property type="entry name" value="PAS_3"/>
    <property type="match status" value="1"/>
</dbReference>
<feature type="compositionally biased region" description="Polar residues" evidence="9">
    <location>
        <begin position="63"/>
        <end position="82"/>
    </location>
</feature>
<evidence type="ECO:0000256" key="8">
    <source>
        <dbReference type="ARBA" id="ARBA00023242"/>
    </source>
</evidence>
<dbReference type="PROSITE" id="PS50112">
    <property type="entry name" value="PAS"/>
    <property type="match status" value="1"/>
</dbReference>
<evidence type="ECO:0000256" key="3">
    <source>
        <dbReference type="ARBA" id="ARBA00022490"/>
    </source>
</evidence>
<dbReference type="PANTHER" id="PTHR11269:SF8">
    <property type="entry name" value="PERIOD CIRCADIAN PROTEIN HOMOLOG 1"/>
    <property type="match status" value="1"/>
</dbReference>
<feature type="compositionally biased region" description="Gly residues" evidence="9">
    <location>
        <begin position="1114"/>
        <end position="1123"/>
    </location>
</feature>
<dbReference type="Gene3D" id="3.30.450.20">
    <property type="entry name" value="PAS domain"/>
    <property type="match status" value="2"/>
</dbReference>
<feature type="compositionally biased region" description="Basic and acidic residues" evidence="9">
    <location>
        <begin position="83"/>
        <end position="98"/>
    </location>
</feature>
<evidence type="ECO:0000256" key="5">
    <source>
        <dbReference type="ARBA" id="ARBA00023015"/>
    </source>
</evidence>
<feature type="compositionally biased region" description="Polar residues" evidence="9">
    <location>
        <begin position="1140"/>
        <end position="1150"/>
    </location>
</feature>
<feature type="compositionally biased region" description="Low complexity" evidence="9">
    <location>
        <begin position="1196"/>
        <end position="1214"/>
    </location>
</feature>
<evidence type="ECO:0000256" key="9">
    <source>
        <dbReference type="SAM" id="MobiDB-lite"/>
    </source>
</evidence>
<feature type="compositionally biased region" description="Low complexity" evidence="9">
    <location>
        <begin position="1046"/>
        <end position="1060"/>
    </location>
</feature>
<evidence type="ECO:0000256" key="1">
    <source>
        <dbReference type="ARBA" id="ARBA00004123"/>
    </source>
</evidence>
<dbReference type="GO" id="GO:0043153">
    <property type="term" value="P:entrainment of circadian clock by photoperiod"/>
    <property type="evidence" value="ECO:0007669"/>
    <property type="project" value="TreeGrafter"/>
</dbReference>
<sequence>MSDDNSDSAPSNQTRGRVGGVEEEETGPGTRSPEMSCSSSVLIPTSGATVSSPEAVSGPRRSSGGNQAPNSDDTDALSSGNDSGERESEGGMERENGSRGRQSSRSFQSSSSHNGKDSGMLLETTESTKSSNSQSLSPPSSSLAYSLLSASSEQDPPSTSGCSSDQSARVQTQKELMRALRELKIRLPPERKTKGRSSTLSALKYALSCVKQVRANQEYYHQWSVEECHGCSLDLSAFTIEELDNITSEYTLKNTDTFSMAVSFLSGKVVYISPQGSSLLRCKPERLQGALFSELLAPQDVSTFYSSTAPCRLPPWASCIGSTSPPVDCTQEKSMFCRISGDRVSGEEMKYYPFRLTPYQLTLRDSDTADPQPCCLLIAERVHSGYEAPRIPLDKRIFTTSHTPNCLFQEVDERAVPLLGYLPQDLVGTPVLLYVHPDDRPLMVAIHKKILQFAGQPFDHSPLRMCARSGEYLTIDTSWSSFVNPWSRKVAFIVGRHKVRTSPLNEDVFTPLRGTEGQVITPEIAQLSEQIHRLLVQPVHSGSSQGYSSLTSNGSHEQQLSAASSSDSNGPALEDPAQVHKPMTFQQICKDVHMVKTSGQQVFIESRNRPPPRKQTATGADGPIRCLMPDVAPPPKSTVPSEQLRKDPPTTYSYQQINCLDSIIRYLESCNVPCTVKRKCESSSCTASSTSDDDKQQDAPGTSKGPAVSLVSDSAPLPPLALHSKPESVASATSLCSFSSTIVHVGDKKPPESDIVMEEAPSTPTPAPPPVPQTPAPPTITPIPSSLPLVAPPSPAPPTERDGGRRGGAGAAGSTAGRLGLTKEVLSAHTQQEEQNFLCRFRDLSQLRVFDPSSALRRHVSTPLAKGVRCSRDYPAAGSSGRRRGRGGKRLKHQEASEQGSSLRIRAPGRDQRGSSVVPEGPPNSSFLLGTPTTSSSWPTSVGSQISVPSVPYHPGVLSLYPFCPPLSHPVTDTSMQTGLRFPLQNPQMSPMVPPVMALVLPNYMFPQLNPSVTQMGTNTAAPQSFYNPNSPLPFPPANTGPTEQSPSAMPRAPSRSSTPQSCSQREGVAEREGAESPLFQSRCSSPLNLLQLEESPSNQLVTASQQVTPPVVGQGGGSGGQGSTNQRSTAGDSKENETGEANESNQDAMSTSSDLLDLLLQEDSRSGTGSAASGSGSSGTGSSGSGLGSSGSGSNGCSSSGSGTRSSQSSHTSKYFGSIDSSENDHSRKQPAGGDGEVQFIKCVLQDPIWLLMANTDDKVMMTYQLPLRDRETVLREDRMALRLMQKQQPRFTEEQKRELSQVHPWIRTGRMPPAINISACVGCKSSPSVPPATPFDVELHEMELCGVLEVTEEGAIPEKQSQLDTAMEEEEEEEAVGGGNGEGEEEQQGGEERHEANKGEESISDTAQVTDQEMTTAEQEVP</sequence>
<dbReference type="InterPro" id="IPR050760">
    <property type="entry name" value="Period_circadian_regulator"/>
</dbReference>
<feature type="region of interest" description="Disordered" evidence="9">
    <location>
        <begin position="746"/>
        <end position="815"/>
    </location>
</feature>
<keyword evidence="6" id="KW-0090">Biological rhythms</keyword>
<dbReference type="Proteomes" id="UP000504632">
    <property type="component" value="Chromosome 7"/>
</dbReference>
<feature type="region of interest" description="Disordered" evidence="9">
    <location>
        <begin position="1015"/>
        <end position="1081"/>
    </location>
</feature>
<evidence type="ECO:0000256" key="6">
    <source>
        <dbReference type="ARBA" id="ARBA00023108"/>
    </source>
</evidence>
<feature type="region of interest" description="Disordered" evidence="9">
    <location>
        <begin position="542"/>
        <end position="576"/>
    </location>
</feature>
<feature type="compositionally biased region" description="Low complexity" evidence="9">
    <location>
        <begin position="542"/>
        <end position="555"/>
    </location>
</feature>
<dbReference type="Pfam" id="PF21353">
    <property type="entry name" value="Per3-like_PAS-A"/>
    <property type="match status" value="1"/>
</dbReference>
<feature type="compositionally biased region" description="Polar residues" evidence="9">
    <location>
        <begin position="33"/>
        <end position="54"/>
    </location>
</feature>
<feature type="region of interest" description="Disordered" evidence="9">
    <location>
        <begin position="603"/>
        <end position="626"/>
    </location>
</feature>
<keyword evidence="7" id="KW-0804">Transcription</keyword>
<feature type="compositionally biased region" description="Low complexity" evidence="9">
    <location>
        <begin position="121"/>
        <end position="153"/>
    </location>
</feature>
<feature type="region of interest" description="Disordered" evidence="9">
    <location>
        <begin position="1"/>
        <end position="172"/>
    </location>
</feature>
<dbReference type="InterPro" id="IPR013655">
    <property type="entry name" value="PAS_fold_3"/>
</dbReference>
<evidence type="ECO:0000259" key="10">
    <source>
        <dbReference type="PROSITE" id="PS50112"/>
    </source>
</evidence>
<dbReference type="SMART" id="SM00091">
    <property type="entry name" value="PAS"/>
    <property type="match status" value="2"/>
</dbReference>
<feature type="compositionally biased region" description="Acidic residues" evidence="9">
    <location>
        <begin position="1368"/>
        <end position="1377"/>
    </location>
</feature>
<accession>A0A6J2VWZ6</accession>
<organism evidence="11 12">
    <name type="scientific">Chanos chanos</name>
    <name type="common">Milkfish</name>
    <name type="synonym">Mugil chanos</name>
    <dbReference type="NCBI Taxonomy" id="29144"/>
    <lineage>
        <taxon>Eukaryota</taxon>
        <taxon>Metazoa</taxon>
        <taxon>Chordata</taxon>
        <taxon>Craniata</taxon>
        <taxon>Vertebrata</taxon>
        <taxon>Euteleostomi</taxon>
        <taxon>Actinopterygii</taxon>
        <taxon>Neopterygii</taxon>
        <taxon>Teleostei</taxon>
        <taxon>Ostariophysi</taxon>
        <taxon>Gonorynchiformes</taxon>
        <taxon>Chanidae</taxon>
        <taxon>Chanos</taxon>
    </lineage>
</organism>
<feature type="region of interest" description="Disordered" evidence="9">
    <location>
        <begin position="870"/>
        <end position="944"/>
    </location>
</feature>
<feature type="compositionally biased region" description="Pro residues" evidence="9">
    <location>
        <begin position="763"/>
        <end position="781"/>
    </location>
</feature>
<protein>
    <submittedName>
        <fullName evidence="12">Period circadian protein homolog 1b</fullName>
    </submittedName>
</protein>
<keyword evidence="5" id="KW-0805">Transcription regulation</keyword>
<dbReference type="InterPro" id="IPR057310">
    <property type="entry name" value="PER1-3_bHLH"/>
</dbReference>
<dbReference type="InterPro" id="IPR035965">
    <property type="entry name" value="PAS-like_dom_sf"/>
</dbReference>
<dbReference type="FunFam" id="3.30.450.20:FF:000013">
    <property type="entry name" value="Period circadian protein homolog 2"/>
    <property type="match status" value="1"/>
</dbReference>
<dbReference type="GO" id="GO:0005737">
    <property type="term" value="C:cytoplasm"/>
    <property type="evidence" value="ECO:0007669"/>
    <property type="project" value="UniProtKB-SubCell"/>
</dbReference>
<gene>
    <name evidence="12" type="primary">per1b</name>
</gene>
<feature type="compositionally biased region" description="Polar residues" evidence="9">
    <location>
        <begin position="1015"/>
        <end position="1030"/>
    </location>
</feature>
<feature type="compositionally biased region" description="Polar residues" evidence="9">
    <location>
        <begin position="556"/>
        <end position="569"/>
    </location>
</feature>
<feature type="compositionally biased region" description="Polar residues" evidence="9">
    <location>
        <begin position="154"/>
        <end position="172"/>
    </location>
</feature>
<dbReference type="GO" id="GO:0001222">
    <property type="term" value="F:transcription corepressor binding"/>
    <property type="evidence" value="ECO:0007669"/>
    <property type="project" value="TreeGrafter"/>
</dbReference>
<proteinExistence type="predicted"/>
<feature type="region of interest" description="Disordered" evidence="9">
    <location>
        <begin position="683"/>
        <end position="712"/>
    </location>
</feature>
<evidence type="ECO:0000256" key="7">
    <source>
        <dbReference type="ARBA" id="ARBA00023163"/>
    </source>
</evidence>
<dbReference type="InParanoid" id="A0A6J2VWZ6"/>
<feature type="compositionally biased region" description="Low complexity" evidence="9">
    <location>
        <begin position="1165"/>
        <end position="1176"/>
    </location>
</feature>
<dbReference type="InterPro" id="IPR022728">
    <property type="entry name" value="Period_circadian-like_C"/>
</dbReference>
<dbReference type="GO" id="GO:0000122">
    <property type="term" value="P:negative regulation of transcription by RNA polymerase II"/>
    <property type="evidence" value="ECO:0007669"/>
    <property type="project" value="TreeGrafter"/>
</dbReference>
<evidence type="ECO:0000313" key="11">
    <source>
        <dbReference type="Proteomes" id="UP000504632"/>
    </source>
</evidence>
<feature type="domain" description="PAS" evidence="10">
    <location>
        <begin position="411"/>
        <end position="454"/>
    </location>
</feature>
<feature type="compositionally biased region" description="Polar residues" evidence="9">
    <location>
        <begin position="1406"/>
        <end position="1424"/>
    </location>
</feature>
<feature type="region of interest" description="Disordered" evidence="9">
    <location>
        <begin position="1109"/>
        <end position="1151"/>
    </location>
</feature>
<dbReference type="PANTHER" id="PTHR11269">
    <property type="entry name" value="PERIOD CIRCADIAN PROTEIN"/>
    <property type="match status" value="1"/>
</dbReference>
<feature type="compositionally biased region" description="Low complexity" evidence="9">
    <location>
        <begin position="931"/>
        <end position="941"/>
    </location>
</feature>
<dbReference type="GO" id="GO:0000976">
    <property type="term" value="F:transcription cis-regulatory region binding"/>
    <property type="evidence" value="ECO:0007669"/>
    <property type="project" value="TreeGrafter"/>
</dbReference>
<dbReference type="InterPro" id="IPR000014">
    <property type="entry name" value="PAS"/>
</dbReference>
<keyword evidence="3" id="KW-0963">Cytoplasm</keyword>
<dbReference type="Pfam" id="PF23170">
    <property type="entry name" value="bHLH_PER"/>
    <property type="match status" value="1"/>
</dbReference>
<feature type="compositionally biased region" description="Low complexity" evidence="9">
    <location>
        <begin position="99"/>
        <end position="112"/>
    </location>
</feature>
<evidence type="ECO:0000313" key="12">
    <source>
        <dbReference type="RefSeq" id="XP_030636587.1"/>
    </source>
</evidence>
<dbReference type="CDD" id="cd00130">
    <property type="entry name" value="PAS"/>
    <property type="match status" value="1"/>
</dbReference>
<dbReference type="GO" id="GO:0005634">
    <property type="term" value="C:nucleus"/>
    <property type="evidence" value="ECO:0007669"/>
    <property type="project" value="UniProtKB-SubCell"/>
</dbReference>
<dbReference type="InterPro" id="IPR048814">
    <property type="entry name" value="Per1-3_PAS-A"/>
</dbReference>
<dbReference type="CTD" id="406204"/>
<feature type="region of interest" description="Disordered" evidence="9">
    <location>
        <begin position="1165"/>
        <end position="1235"/>
    </location>
</feature>
<comment type="subcellular location">
    <subcellularLocation>
        <location evidence="2">Cytoplasm</location>
    </subcellularLocation>
    <subcellularLocation>
        <location evidence="1">Nucleus</location>
    </subcellularLocation>
</comment>
<dbReference type="SUPFAM" id="SSF55785">
    <property type="entry name" value="PYP-like sensor domain (PAS domain)"/>
    <property type="match status" value="1"/>
</dbReference>